<dbReference type="AlphaFoldDB" id="A0A1T4PIX3"/>
<accession>A0A1T4PIX3</accession>
<gene>
    <name evidence="1" type="ORF">SAMN04488132_10638</name>
</gene>
<keyword evidence="2" id="KW-1185">Reference proteome</keyword>
<reference evidence="1 2" key="1">
    <citation type="submission" date="2017-02" db="EMBL/GenBank/DDBJ databases">
        <authorList>
            <person name="Peterson S.W."/>
        </authorList>
    </citation>
    <scope>NUCLEOTIDE SEQUENCE [LARGE SCALE GENOMIC DNA]</scope>
    <source>
        <strain evidence="1 2">DSM 22335</strain>
    </source>
</reference>
<sequence length="53" mass="5874">MNTISRQKDYLVGLALFAAVLAMVLLVHQFSQKPLITDQQGVSLLNFNTAKLI</sequence>
<evidence type="ECO:0000313" key="2">
    <source>
        <dbReference type="Proteomes" id="UP000190888"/>
    </source>
</evidence>
<dbReference type="EMBL" id="FUWH01000006">
    <property type="protein sequence ID" value="SJZ91449.1"/>
    <property type="molecule type" value="Genomic_DNA"/>
</dbReference>
<organism evidence="1 2">
    <name type="scientific">Sediminibacterium ginsengisoli</name>
    <dbReference type="NCBI Taxonomy" id="413434"/>
    <lineage>
        <taxon>Bacteria</taxon>
        <taxon>Pseudomonadati</taxon>
        <taxon>Bacteroidota</taxon>
        <taxon>Chitinophagia</taxon>
        <taxon>Chitinophagales</taxon>
        <taxon>Chitinophagaceae</taxon>
        <taxon>Sediminibacterium</taxon>
    </lineage>
</organism>
<dbReference type="Proteomes" id="UP000190888">
    <property type="component" value="Unassembled WGS sequence"/>
</dbReference>
<name>A0A1T4PIX3_9BACT</name>
<dbReference type="STRING" id="413434.SAMN04488132_10638"/>
<dbReference type="RefSeq" id="WP_176112985.1">
    <property type="nucleotide sequence ID" value="NZ_FUWH01000006.1"/>
</dbReference>
<protein>
    <submittedName>
        <fullName evidence="1">Uncharacterized protein</fullName>
    </submittedName>
</protein>
<evidence type="ECO:0000313" key="1">
    <source>
        <dbReference type="EMBL" id="SJZ91449.1"/>
    </source>
</evidence>
<proteinExistence type="predicted"/>